<name>A0A4U5LRN5_STECR</name>
<evidence type="ECO:0000256" key="1">
    <source>
        <dbReference type="SAM" id="MobiDB-lite"/>
    </source>
</evidence>
<feature type="compositionally biased region" description="Low complexity" evidence="1">
    <location>
        <begin position="32"/>
        <end position="43"/>
    </location>
</feature>
<feature type="region of interest" description="Disordered" evidence="1">
    <location>
        <begin position="25"/>
        <end position="44"/>
    </location>
</feature>
<gene>
    <name evidence="2" type="ORF">L596_030075</name>
</gene>
<keyword evidence="3" id="KW-1185">Reference proteome</keyword>
<proteinExistence type="predicted"/>
<feature type="compositionally biased region" description="Polar residues" evidence="1">
    <location>
        <begin position="49"/>
        <end position="60"/>
    </location>
</feature>
<sequence length="188" mass="20901">MSETSCNGFEPPYLKDRCKHCFRVRSKHDETTSPTNSNGTSSTILTTVYSVPSTAASSPTIALPKKERRKSWREKTTQNPDEGPDQDDITDATSVASFKSANSKGLSSAKSLESVTSASNFDTRSMVTAVSGSIEYDDRAMTPTSTEPDDVRSLKLEVARLQDQICSLKEERQRWTLRKEKKLKAKIR</sequence>
<evidence type="ECO:0000313" key="2">
    <source>
        <dbReference type="EMBL" id="TKR58660.1"/>
    </source>
</evidence>
<reference evidence="2 3" key="2">
    <citation type="journal article" date="2019" name="G3 (Bethesda)">
        <title>Hybrid Assembly of the Genome of the Entomopathogenic Nematode Steinernema carpocapsae Identifies the X-Chromosome.</title>
        <authorList>
            <person name="Serra L."/>
            <person name="Macchietto M."/>
            <person name="Macias-Munoz A."/>
            <person name="McGill C.J."/>
            <person name="Rodriguez I.M."/>
            <person name="Rodriguez B."/>
            <person name="Murad R."/>
            <person name="Mortazavi A."/>
        </authorList>
    </citation>
    <scope>NUCLEOTIDE SEQUENCE [LARGE SCALE GENOMIC DNA]</scope>
    <source>
        <strain evidence="2 3">ALL</strain>
    </source>
</reference>
<feature type="compositionally biased region" description="Polar residues" evidence="1">
    <location>
        <begin position="91"/>
        <end position="118"/>
    </location>
</feature>
<evidence type="ECO:0000313" key="3">
    <source>
        <dbReference type="Proteomes" id="UP000298663"/>
    </source>
</evidence>
<dbReference type="OrthoDB" id="10036174at2759"/>
<reference evidence="2 3" key="1">
    <citation type="journal article" date="2015" name="Genome Biol.">
        <title>Comparative genomics of Steinernema reveals deeply conserved gene regulatory networks.</title>
        <authorList>
            <person name="Dillman A.R."/>
            <person name="Macchietto M."/>
            <person name="Porter C.F."/>
            <person name="Rogers A."/>
            <person name="Williams B."/>
            <person name="Antoshechkin I."/>
            <person name="Lee M.M."/>
            <person name="Goodwin Z."/>
            <person name="Lu X."/>
            <person name="Lewis E.E."/>
            <person name="Goodrich-Blair H."/>
            <person name="Stock S.P."/>
            <person name="Adams B.J."/>
            <person name="Sternberg P.W."/>
            <person name="Mortazavi A."/>
        </authorList>
    </citation>
    <scope>NUCLEOTIDE SEQUENCE [LARGE SCALE GENOMIC DNA]</scope>
    <source>
        <strain evidence="2 3">ALL</strain>
    </source>
</reference>
<dbReference type="EMBL" id="AZBU02000013">
    <property type="protein sequence ID" value="TKR58660.1"/>
    <property type="molecule type" value="Genomic_DNA"/>
</dbReference>
<comment type="caution">
    <text evidence="2">The sequence shown here is derived from an EMBL/GenBank/DDBJ whole genome shotgun (WGS) entry which is preliminary data.</text>
</comment>
<dbReference type="Proteomes" id="UP000298663">
    <property type="component" value="Unassembled WGS sequence"/>
</dbReference>
<accession>A0A4U5LRN5</accession>
<feature type="region of interest" description="Disordered" evidence="1">
    <location>
        <begin position="49"/>
        <end position="118"/>
    </location>
</feature>
<organism evidence="2 3">
    <name type="scientific">Steinernema carpocapsae</name>
    <name type="common">Entomopathogenic nematode</name>
    <dbReference type="NCBI Taxonomy" id="34508"/>
    <lineage>
        <taxon>Eukaryota</taxon>
        <taxon>Metazoa</taxon>
        <taxon>Ecdysozoa</taxon>
        <taxon>Nematoda</taxon>
        <taxon>Chromadorea</taxon>
        <taxon>Rhabditida</taxon>
        <taxon>Tylenchina</taxon>
        <taxon>Panagrolaimomorpha</taxon>
        <taxon>Strongyloidoidea</taxon>
        <taxon>Steinernematidae</taxon>
        <taxon>Steinernema</taxon>
    </lineage>
</organism>
<dbReference type="AlphaFoldDB" id="A0A4U5LRN5"/>
<protein>
    <submittedName>
        <fullName evidence="2">Uncharacterized protein</fullName>
    </submittedName>
</protein>